<feature type="compositionally biased region" description="Basic and acidic residues" evidence="8">
    <location>
        <begin position="12"/>
        <end position="39"/>
    </location>
</feature>
<feature type="region of interest" description="Actin-binding" evidence="6">
    <location>
        <begin position="940"/>
        <end position="962"/>
    </location>
</feature>
<dbReference type="PROSITE" id="PS50096">
    <property type="entry name" value="IQ"/>
    <property type="match status" value="1"/>
</dbReference>
<keyword evidence="4 6" id="KW-0518">Myosin</keyword>
<dbReference type="GO" id="GO:0031032">
    <property type="term" value="P:actomyosin structure organization"/>
    <property type="evidence" value="ECO:0007669"/>
    <property type="project" value="TreeGrafter"/>
</dbReference>
<feature type="compositionally biased region" description="Polar residues" evidence="8">
    <location>
        <begin position="79"/>
        <end position="95"/>
    </location>
</feature>
<dbReference type="OrthoDB" id="2914378at2759"/>
<dbReference type="SMART" id="SM00228">
    <property type="entry name" value="PDZ"/>
    <property type="match status" value="1"/>
</dbReference>
<feature type="binding site" evidence="6">
    <location>
        <begin position="477"/>
        <end position="484"/>
    </location>
    <ligand>
        <name>ATP</name>
        <dbReference type="ChEBI" id="CHEBI:30616"/>
    </ligand>
</feature>
<dbReference type="SMR" id="A0A482WRC5"/>
<evidence type="ECO:0000313" key="11">
    <source>
        <dbReference type="EMBL" id="RZF36155.1"/>
    </source>
</evidence>
<dbReference type="InterPro" id="IPR001478">
    <property type="entry name" value="PDZ"/>
</dbReference>
<evidence type="ECO:0000259" key="10">
    <source>
        <dbReference type="PROSITE" id="PS51456"/>
    </source>
</evidence>
<feature type="region of interest" description="Disordered" evidence="8">
    <location>
        <begin position="1"/>
        <end position="39"/>
    </location>
</feature>
<dbReference type="GO" id="GO:0032982">
    <property type="term" value="C:myosin filament"/>
    <property type="evidence" value="ECO:0007669"/>
    <property type="project" value="TreeGrafter"/>
</dbReference>
<keyword evidence="6" id="KW-0009">Actin-binding</keyword>
<dbReference type="Gene3D" id="1.20.120.720">
    <property type="entry name" value="Myosin VI head, motor domain, U50 subdomain"/>
    <property type="match status" value="1"/>
</dbReference>
<evidence type="ECO:0000256" key="8">
    <source>
        <dbReference type="SAM" id="MobiDB-lite"/>
    </source>
</evidence>
<feature type="region of interest" description="Disordered" evidence="8">
    <location>
        <begin position="79"/>
        <end position="120"/>
    </location>
</feature>
<dbReference type="PRINTS" id="PR00193">
    <property type="entry name" value="MYOSINHEAVY"/>
</dbReference>
<keyword evidence="12" id="KW-1185">Reference proteome</keyword>
<dbReference type="GO" id="GO:0003774">
    <property type="term" value="F:cytoskeletal motor activity"/>
    <property type="evidence" value="ECO:0007669"/>
    <property type="project" value="UniProtKB-UniRule"/>
</dbReference>
<feature type="coiled-coil region" evidence="7">
    <location>
        <begin position="1585"/>
        <end position="1799"/>
    </location>
</feature>
<dbReference type="FunFam" id="2.30.42.10:FF:000059">
    <property type="entry name" value="unconventional myosin-XVIIIa isoform X1"/>
    <property type="match status" value="1"/>
</dbReference>
<keyword evidence="3 7" id="KW-0175">Coiled coil</keyword>
<dbReference type="InterPro" id="IPR036961">
    <property type="entry name" value="Kinesin_motor_dom_sf"/>
</dbReference>
<dbReference type="PANTHER" id="PTHR45615:SF36">
    <property type="entry name" value="MYOSIN HEAVY CHAIN-LIKE, ISOFORM B-RELATED"/>
    <property type="match status" value="1"/>
</dbReference>
<dbReference type="Pfam" id="PF00595">
    <property type="entry name" value="PDZ"/>
    <property type="match status" value="1"/>
</dbReference>
<feature type="coiled-coil region" evidence="7">
    <location>
        <begin position="1132"/>
        <end position="1550"/>
    </location>
</feature>
<sequence>MFSFMKKSANAVEKEEKEKRKKEKKELKKKERSNMTAEELLRLDEVRRSLKIRGRHKEKEKLPSGITADYSASFLGDCSNLTQSDSSEASLGSQSQPPPPRPPKRGILKQAVKPSSANMCNDDTVIRNTLHNEMIIYQNVQAESPSMDSLTDSSFTTPPFSISPIRRDLPLPDVTPLVLPPARELAISRQPHPRNDFGFSLCQAVTVDRYPNGGYHLKSVILAEPSANTNSQSVQGLLPGDRLLQVNGVNVDDKSREEVIEMIKSSGSSVVVKVQPVPELSELCRCYSSQTQEEETNIRTGTLRKRIKEKMAKSEEEVAQERNWLESEREKLWYAHSSGFSAVKEVSRCPQTDKVVVSFENSSEDIYVDEDDIEKANPSLLDRVDDLSLLRYINETSALHTLRQRFATNLIHTYAGECLGIINPMAPVSLIYSEKVAKRFHGFKSEEEMPAHIYAVAQSTYHSAISSRSDHSIVFLGRSASGKTNNYRHTLHYLLLSSGFTNKVITAEKLNAIWLILESFGNARTLLNNNASRLSHSFSVGFDYSGQIVSSTLNIIICDKWRTIQVPDGELSFHIFYQLLAAAPSVGNLHRDLYLNYLPPDNPFLTQMNQILDEEERQKLSQQFCCLCDMFTTLSISDAEVKAIWSVIAAILHLSSAGATKNVSGNRWHFRNTDNADWAAQLLGTSLDELSYILQNQQLDGLLAGLYGELVNAVVAAINRSISTANSVFSVLLVDSPGFQSREGGAGYFDLCHNYLAERLQLLFHQTYLVAPREKYMQEQIEVPSLDEAEECSSETVVSLIDCAVQSSVAQSERKPGLFSLLDEVSAVSSSTDNTFVDKIFSVYDERDYQGLLGKGSTRHQFSIRHCQGTNPVLYSVKGWSKYSQEIPISRLAVSILHDSNRQEIKQLFALTGNDGIRQRTGTLAAMKRKSISFQVKFAVDGIIDTLKRTRTKFVHCFLPHNNENDTLIDVPLLRSQLRGSQLLAVARFHKLGFPKSMSLSEFYRRFNLLASDHSITNANKVLSVSQQRQAVEKILECLDLDSASYRIGLSQVFFRYGVLAVIEAQRDEKLTSRIIHFQAYCRSYLIRKKIVKRKVQELAVKCIQRNVRKFLSVRNWPWWRLLVKITPLLNIHRTEEELREKTEELEVLRSKVEKLEQERTDLKQENTKLETKLTEVCADLAEERSCAALSSNQLELETTERMRLEKEVIEMQREKKRLIETSEQLELELLCSGSADQVDTSGGEHTFQERYKQALRELEVTRRRLQQTHQQDLEQLVALKKQLEKKLSDAYEEVEEQRQVVSQWKRKVQKLTAETNDLRLLLEEQNSRNNLLEKKQRKFDAEFQLLTDDLRQEKANRERAYREKEMTLGDKCTLEQNFSALKLELELKDQKIANLSQELEDLTFSGNTEEDVAQLKKMKHQLESKLADQEEELDDLAGQVQILEQAKLRLEMSIEQLRKEYRRELSQKDDEIEEVRCNAYKKAKSLECQLESEHEERTGLLRERHELDRRLGESEERLRTAEATHQETVQRLKRDLHRTKVLLRDAQSTINRSSNDGASKSVVRQLRNQLEDAECARSGAVKGRQAAEADLAEATAAMEEAVRSRTEAEERLSAAIREKGQLQSQLEENEEELAEVLKKYRMVVGQLSAEQAAQQEQAGRVAELESERANLREQLAELNCRVESLGDPSSSLTVKMLQFKNKELESKLDLEQTTKARLETQINRLREQTERLQSENTTLRMKESAAQETVRKISRSLREAKDELALMITRETDLNTRYQELEKRLESSEAETSAVRQDLRLAMQRIEDLQCALEGDIISDSDLECGSSDDSLGTYLTNNVVCSPSTSKGSFERRRKRLMPILENVES</sequence>
<dbReference type="SUPFAM" id="SSF52540">
    <property type="entry name" value="P-loop containing nucleoside triphosphate hydrolases"/>
    <property type="match status" value="1"/>
</dbReference>
<evidence type="ECO:0000259" key="9">
    <source>
        <dbReference type="PROSITE" id="PS50106"/>
    </source>
</evidence>
<dbReference type="InParanoid" id="A0A482WRC5"/>
<dbReference type="GO" id="GO:0005524">
    <property type="term" value="F:ATP binding"/>
    <property type="evidence" value="ECO:0007669"/>
    <property type="project" value="UniProtKB-UniRule"/>
</dbReference>
<organism evidence="11 12">
    <name type="scientific">Laodelphax striatellus</name>
    <name type="common">Small brown planthopper</name>
    <name type="synonym">Delphax striatella</name>
    <dbReference type="NCBI Taxonomy" id="195883"/>
    <lineage>
        <taxon>Eukaryota</taxon>
        <taxon>Metazoa</taxon>
        <taxon>Ecdysozoa</taxon>
        <taxon>Arthropoda</taxon>
        <taxon>Hexapoda</taxon>
        <taxon>Insecta</taxon>
        <taxon>Pterygota</taxon>
        <taxon>Neoptera</taxon>
        <taxon>Paraneoptera</taxon>
        <taxon>Hemiptera</taxon>
        <taxon>Auchenorrhyncha</taxon>
        <taxon>Fulgoroidea</taxon>
        <taxon>Delphacidae</taxon>
        <taxon>Criomorphinae</taxon>
        <taxon>Laodelphax</taxon>
    </lineage>
</organism>
<dbReference type="PANTHER" id="PTHR45615">
    <property type="entry name" value="MYOSIN HEAVY CHAIN, NON-MUSCLE"/>
    <property type="match status" value="1"/>
</dbReference>
<dbReference type="Pfam" id="PF01576">
    <property type="entry name" value="Myosin_tail_1"/>
    <property type="match status" value="1"/>
</dbReference>
<dbReference type="FunCoup" id="A0A482WRC5">
    <property type="interactions" value="264"/>
</dbReference>
<dbReference type="Pfam" id="PF00063">
    <property type="entry name" value="Myosin_head"/>
    <property type="match status" value="2"/>
</dbReference>
<evidence type="ECO:0000256" key="4">
    <source>
        <dbReference type="ARBA" id="ARBA00023123"/>
    </source>
</evidence>
<dbReference type="GO" id="GO:0030017">
    <property type="term" value="C:sarcomere"/>
    <property type="evidence" value="ECO:0007669"/>
    <property type="project" value="UniProtKB-ARBA"/>
</dbReference>
<dbReference type="InterPro" id="IPR027417">
    <property type="entry name" value="P-loop_NTPase"/>
</dbReference>
<dbReference type="GO" id="GO:0051015">
    <property type="term" value="F:actin filament binding"/>
    <property type="evidence" value="ECO:0007669"/>
    <property type="project" value="TreeGrafter"/>
</dbReference>
<dbReference type="InterPro" id="IPR036034">
    <property type="entry name" value="PDZ_sf"/>
</dbReference>
<feature type="domain" description="PDZ" evidence="9">
    <location>
        <begin position="184"/>
        <end position="278"/>
    </location>
</feature>
<accession>A0A482WRC5</accession>
<comment type="similarity">
    <text evidence="6">Belongs to the TRAFAC class myosin-kinesin ATPase superfamily. Myosin family.</text>
</comment>
<evidence type="ECO:0000256" key="6">
    <source>
        <dbReference type="PROSITE-ProRule" id="PRU00782"/>
    </source>
</evidence>
<feature type="domain" description="Myosin motor" evidence="10">
    <location>
        <begin position="382"/>
        <end position="1068"/>
    </location>
</feature>
<keyword evidence="5 6" id="KW-0505">Motor protein</keyword>
<gene>
    <name evidence="11" type="ORF">LSTR_LSTR013379</name>
</gene>
<protein>
    <recommendedName>
        <fullName evidence="13">Myosin motor domain-containing protein</fullName>
    </recommendedName>
</protein>
<proteinExistence type="inferred from homology"/>
<dbReference type="InterPro" id="IPR001609">
    <property type="entry name" value="Myosin_head_motor_dom-like"/>
</dbReference>
<reference evidence="11 12" key="1">
    <citation type="journal article" date="2017" name="Gigascience">
        <title>Genome sequence of the small brown planthopper, Laodelphax striatellus.</title>
        <authorList>
            <person name="Zhu J."/>
            <person name="Jiang F."/>
            <person name="Wang X."/>
            <person name="Yang P."/>
            <person name="Bao Y."/>
            <person name="Zhao W."/>
            <person name="Wang W."/>
            <person name="Lu H."/>
            <person name="Wang Q."/>
            <person name="Cui N."/>
            <person name="Li J."/>
            <person name="Chen X."/>
            <person name="Luo L."/>
            <person name="Yu J."/>
            <person name="Kang L."/>
            <person name="Cui F."/>
        </authorList>
    </citation>
    <scope>NUCLEOTIDE SEQUENCE [LARGE SCALE GENOMIC DNA]</scope>
    <source>
        <strain evidence="11">Lst14</strain>
    </source>
</reference>
<dbReference type="InterPro" id="IPR002928">
    <property type="entry name" value="Myosin_tail"/>
</dbReference>
<keyword evidence="2 6" id="KW-0067">ATP-binding</keyword>
<evidence type="ECO:0000256" key="5">
    <source>
        <dbReference type="ARBA" id="ARBA00023175"/>
    </source>
</evidence>
<evidence type="ECO:0000256" key="7">
    <source>
        <dbReference type="SAM" id="Coils"/>
    </source>
</evidence>
<dbReference type="Gene3D" id="3.40.850.10">
    <property type="entry name" value="Kinesin motor domain"/>
    <property type="match status" value="1"/>
</dbReference>
<dbReference type="SUPFAM" id="SSF50156">
    <property type="entry name" value="PDZ domain-like"/>
    <property type="match status" value="1"/>
</dbReference>
<evidence type="ECO:0008006" key="13">
    <source>
        <dbReference type="Google" id="ProtNLM"/>
    </source>
</evidence>
<evidence type="ECO:0000256" key="3">
    <source>
        <dbReference type="ARBA" id="ARBA00023054"/>
    </source>
</evidence>
<comment type="caution">
    <text evidence="11">The sequence shown here is derived from an EMBL/GenBank/DDBJ whole genome shotgun (WGS) entry which is preliminary data.</text>
</comment>
<dbReference type="SMART" id="SM00242">
    <property type="entry name" value="MYSc"/>
    <property type="match status" value="1"/>
</dbReference>
<dbReference type="Gene3D" id="2.30.42.10">
    <property type="match status" value="1"/>
</dbReference>
<dbReference type="STRING" id="195883.A0A482WRC5"/>
<dbReference type="PROSITE" id="PS50106">
    <property type="entry name" value="PDZ"/>
    <property type="match status" value="1"/>
</dbReference>
<evidence type="ECO:0000313" key="12">
    <source>
        <dbReference type="Proteomes" id="UP000291343"/>
    </source>
</evidence>
<dbReference type="Gene3D" id="1.10.10.820">
    <property type="match status" value="1"/>
</dbReference>
<dbReference type="EMBL" id="QKKF02026906">
    <property type="protein sequence ID" value="RZF36155.1"/>
    <property type="molecule type" value="Genomic_DNA"/>
</dbReference>
<dbReference type="PROSITE" id="PS51456">
    <property type="entry name" value="MYOSIN_MOTOR"/>
    <property type="match status" value="1"/>
</dbReference>
<evidence type="ECO:0000256" key="1">
    <source>
        <dbReference type="ARBA" id="ARBA00022741"/>
    </source>
</evidence>
<name>A0A482WRC5_LAOST</name>
<dbReference type="Gene3D" id="4.10.270.10">
    <property type="entry name" value="Myosin, subunit A"/>
    <property type="match status" value="1"/>
</dbReference>
<dbReference type="Gene3D" id="1.20.58.530">
    <property type="match status" value="1"/>
</dbReference>
<keyword evidence="1 6" id="KW-0547">Nucleotide-binding</keyword>
<evidence type="ECO:0000256" key="2">
    <source>
        <dbReference type="ARBA" id="ARBA00022840"/>
    </source>
</evidence>
<dbReference type="Gene3D" id="6.20.240.20">
    <property type="match status" value="1"/>
</dbReference>
<dbReference type="GO" id="GO:0016460">
    <property type="term" value="C:myosin II complex"/>
    <property type="evidence" value="ECO:0007669"/>
    <property type="project" value="TreeGrafter"/>
</dbReference>
<dbReference type="Proteomes" id="UP000291343">
    <property type="component" value="Unassembled WGS sequence"/>
</dbReference>